<feature type="transmembrane region" description="Helical" evidence="7">
    <location>
        <begin position="314"/>
        <end position="332"/>
    </location>
</feature>
<feature type="transmembrane region" description="Helical" evidence="7">
    <location>
        <begin position="344"/>
        <end position="361"/>
    </location>
</feature>
<dbReference type="CDD" id="cd06423">
    <property type="entry name" value="CESA_like"/>
    <property type="match status" value="1"/>
</dbReference>
<comment type="subcellular location">
    <subcellularLocation>
        <location evidence="1">Membrane</location>
        <topology evidence="1">Multi-pass membrane protein</topology>
    </subcellularLocation>
</comment>
<evidence type="ECO:0000313" key="9">
    <source>
        <dbReference type="EMBL" id="AWR98826.1"/>
    </source>
</evidence>
<name>A0A2U9IS35_9CREN</name>
<dbReference type="Gene3D" id="3.90.550.10">
    <property type="entry name" value="Spore Coat Polysaccharide Biosynthesis Protein SpsA, Chain A"/>
    <property type="match status" value="1"/>
</dbReference>
<gene>
    <name evidence="9" type="ORF">DFR87_02980</name>
</gene>
<proteinExistence type="predicted"/>
<keyword evidence="6 7" id="KW-0472">Membrane</keyword>
<accession>A0A2U9IS35</accession>
<dbReference type="EMBL" id="CP029287">
    <property type="protein sequence ID" value="AWR98826.1"/>
    <property type="molecule type" value="Genomic_DNA"/>
</dbReference>
<dbReference type="GO" id="GO:0016020">
    <property type="term" value="C:membrane"/>
    <property type="evidence" value="ECO:0007669"/>
    <property type="project" value="UniProtKB-SubCell"/>
</dbReference>
<dbReference type="GO" id="GO:0016757">
    <property type="term" value="F:glycosyltransferase activity"/>
    <property type="evidence" value="ECO:0007669"/>
    <property type="project" value="UniProtKB-KW"/>
</dbReference>
<evidence type="ECO:0000313" key="10">
    <source>
        <dbReference type="Proteomes" id="UP000247586"/>
    </source>
</evidence>
<keyword evidence="10" id="KW-1185">Reference proteome</keyword>
<dbReference type="PANTHER" id="PTHR43867:SF2">
    <property type="entry name" value="CELLULOSE SYNTHASE CATALYTIC SUBUNIT A [UDP-FORMING]"/>
    <property type="match status" value="1"/>
</dbReference>
<feature type="transmembrane region" description="Helical" evidence="7">
    <location>
        <begin position="285"/>
        <end position="308"/>
    </location>
</feature>
<organism evidence="9 10">
    <name type="scientific">Metallosphaera hakonensis JCM 8857 = DSM 7519</name>
    <dbReference type="NCBI Taxonomy" id="1293036"/>
    <lineage>
        <taxon>Archaea</taxon>
        <taxon>Thermoproteota</taxon>
        <taxon>Thermoprotei</taxon>
        <taxon>Sulfolobales</taxon>
        <taxon>Sulfolobaceae</taxon>
        <taxon>Metallosphaera</taxon>
    </lineage>
</organism>
<dbReference type="InterPro" id="IPR001173">
    <property type="entry name" value="Glyco_trans_2-like"/>
</dbReference>
<feature type="transmembrane region" description="Helical" evidence="7">
    <location>
        <begin position="6"/>
        <end position="26"/>
    </location>
</feature>
<dbReference type="KEGG" id="mhk:DFR87_02980"/>
<evidence type="ECO:0000256" key="5">
    <source>
        <dbReference type="ARBA" id="ARBA00022989"/>
    </source>
</evidence>
<dbReference type="InterPro" id="IPR029044">
    <property type="entry name" value="Nucleotide-diphossugar_trans"/>
</dbReference>
<keyword evidence="5 7" id="KW-1133">Transmembrane helix</keyword>
<dbReference type="STRING" id="1293036.GCA_001315825_02340"/>
<reference evidence="9 10" key="1">
    <citation type="submission" date="2018-05" db="EMBL/GenBank/DDBJ databases">
        <title>Complete Genome Sequences of Extremely Thermoacidophilic, Metal-Mobilizing Type-Strain Members of the Archaeal Family Sulfolobaceae: Acidianus brierleyi DSM-1651T, Acidianus sulfidivorans DSM-18786T, Metallosphaera hakonensis DSM-7519T, and Metallosphaera prunae DSM-10039T.</title>
        <authorList>
            <person name="Counts J.A."/>
            <person name="Kelly R.M."/>
        </authorList>
    </citation>
    <scope>NUCLEOTIDE SEQUENCE [LARGE SCALE GENOMIC DNA]</scope>
    <source>
        <strain evidence="9 10">HO1-1</strain>
    </source>
</reference>
<sequence length="422" mass="47683">MFFIDALIILSAILSSLWVLLQAFYFTRKEITCKHHEKGNSSVSIIVAIKDEEPSVIKELIENLSSLNYENYEVIIISDDKEERFRELSTLSRPPNFKLVRRDLPRGRKAGALNYGVSLAKGDILVFLDAEARVDPDFLVGVSHHLARSPALSLRLRVRDPKNKLQRLYSGITEFSMNSLFRGRYLKGLPVFPNGSAFAIRSKVLRDVGGWKEGIVAEDLEIGIRLYMEGVDVEYVDDVIVETLAPYSWKDLFIQLKRWAYGSGQLLPYSLQMAKKGLRGIEGAIYANQWGVYPVFLVVLLIAGLLSPLFFSSVYTWIGSLSLFLISTLVFSVRSNTKEYDIRIPTLMISAFIIGYISGLMKTGFNWKVTPKKEVSEDETWIPLEVNLVSFIFLGSGLIAMQYEFLQGCILLIISLILLVIP</sequence>
<evidence type="ECO:0000256" key="6">
    <source>
        <dbReference type="ARBA" id="ARBA00023136"/>
    </source>
</evidence>
<evidence type="ECO:0000256" key="1">
    <source>
        <dbReference type="ARBA" id="ARBA00004141"/>
    </source>
</evidence>
<dbReference type="Pfam" id="PF13632">
    <property type="entry name" value="Glyco_trans_2_3"/>
    <property type="match status" value="1"/>
</dbReference>
<protein>
    <submittedName>
        <fullName evidence="9">Glycosyl transferase</fullName>
    </submittedName>
</protein>
<evidence type="ECO:0000256" key="7">
    <source>
        <dbReference type="SAM" id="Phobius"/>
    </source>
</evidence>
<keyword evidence="3 9" id="KW-0808">Transferase</keyword>
<dbReference type="InterPro" id="IPR050321">
    <property type="entry name" value="Glycosyltr_2/OpgH_subfam"/>
</dbReference>
<reference evidence="10" key="2">
    <citation type="submission" date="2020-03" db="EMBL/GenBank/DDBJ databases">
        <title>Complete Genome Sequences of Extremely Thermoacidophilic, Metal-Mobilizing Type-Strain Members of the Archaeal Family Sulfolobaceae: Acidianus brierleyi DSM-1651T, Acidianus sulfidivorans DSM-18786T, Metallosphaera hakonensis DSM-7519T, and Metallosphaera prunae DSM-10039T.</title>
        <authorList>
            <person name="Counts J.A."/>
            <person name="Kelly R.M."/>
        </authorList>
    </citation>
    <scope>NUCLEOTIDE SEQUENCE [LARGE SCALE GENOMIC DNA]</scope>
    <source>
        <strain evidence="10">HO1-1</strain>
    </source>
</reference>
<dbReference type="RefSeq" id="WP_110368875.1">
    <property type="nucleotide sequence ID" value="NZ_CP029287.2"/>
</dbReference>
<feature type="transmembrane region" description="Helical" evidence="7">
    <location>
        <begin position="405"/>
        <end position="421"/>
    </location>
</feature>
<evidence type="ECO:0000256" key="3">
    <source>
        <dbReference type="ARBA" id="ARBA00022679"/>
    </source>
</evidence>
<keyword evidence="2" id="KW-0328">Glycosyltransferase</keyword>
<evidence type="ECO:0000256" key="2">
    <source>
        <dbReference type="ARBA" id="ARBA00022676"/>
    </source>
</evidence>
<dbReference type="Proteomes" id="UP000247586">
    <property type="component" value="Chromosome"/>
</dbReference>
<dbReference type="AlphaFoldDB" id="A0A2U9IS35"/>
<dbReference type="OrthoDB" id="46222at2157"/>
<keyword evidence="4 7" id="KW-0812">Transmembrane</keyword>
<dbReference type="PANTHER" id="PTHR43867">
    <property type="entry name" value="CELLULOSE SYNTHASE CATALYTIC SUBUNIT A [UDP-FORMING]"/>
    <property type="match status" value="1"/>
</dbReference>
<dbReference type="GeneID" id="36834272"/>
<evidence type="ECO:0000256" key="4">
    <source>
        <dbReference type="ARBA" id="ARBA00022692"/>
    </source>
</evidence>
<reference evidence="10" key="3">
    <citation type="submission" date="2020-03" db="EMBL/GenBank/DDBJ databases">
        <title>Sequencing and Assembly of Multiple Reported Metal-Biooxidizing Members of the Extremely Thermoacidophilic Archaeal Family Sulfolobaceae.</title>
        <authorList>
            <person name="Counts J.A."/>
            <person name="Kelly R.M."/>
        </authorList>
    </citation>
    <scope>NUCLEOTIDE SEQUENCE [LARGE SCALE GENOMIC DNA]</scope>
    <source>
        <strain evidence="10">HO1-1</strain>
    </source>
</reference>
<feature type="domain" description="Glycosyltransferase 2-like" evidence="8">
    <location>
        <begin position="125"/>
        <end position="321"/>
    </location>
</feature>
<dbReference type="SUPFAM" id="SSF53448">
    <property type="entry name" value="Nucleotide-diphospho-sugar transferases"/>
    <property type="match status" value="1"/>
</dbReference>
<evidence type="ECO:0000259" key="8">
    <source>
        <dbReference type="Pfam" id="PF13632"/>
    </source>
</evidence>